<keyword evidence="2" id="KW-0238">DNA-binding</keyword>
<dbReference type="Gene3D" id="1.10.10.10">
    <property type="entry name" value="Winged helix-like DNA-binding domain superfamily/Winged helix DNA-binding domain"/>
    <property type="match status" value="1"/>
</dbReference>
<gene>
    <name evidence="6" type="ORF">UFOPK3516_00636</name>
</gene>
<sequence>MYAMADIFDVVSDSTRREILGILLTRSASTAPELSVSDLVTATQLSQPTVSKQLKVLRDAGLVAVREDGQHRYYRLDTAPLASLGAWLKGFIPAPESFGGTPRRAAEKPVSPSATSSTTEAQSVLPPDLRTVASEAGAVAATAIFRIRESWGDLKVQVRGAAERATSQMRK</sequence>
<feature type="compositionally biased region" description="Polar residues" evidence="4">
    <location>
        <begin position="112"/>
        <end position="122"/>
    </location>
</feature>
<dbReference type="InterPro" id="IPR036388">
    <property type="entry name" value="WH-like_DNA-bd_sf"/>
</dbReference>
<protein>
    <submittedName>
        <fullName evidence="6">Unannotated protein</fullName>
    </submittedName>
</protein>
<organism evidence="6">
    <name type="scientific">freshwater metagenome</name>
    <dbReference type="NCBI Taxonomy" id="449393"/>
    <lineage>
        <taxon>unclassified sequences</taxon>
        <taxon>metagenomes</taxon>
        <taxon>ecological metagenomes</taxon>
    </lineage>
</organism>
<dbReference type="PANTHER" id="PTHR33154">
    <property type="entry name" value="TRANSCRIPTIONAL REGULATOR, ARSR FAMILY"/>
    <property type="match status" value="1"/>
</dbReference>
<keyword evidence="3" id="KW-0804">Transcription</keyword>
<evidence type="ECO:0000256" key="3">
    <source>
        <dbReference type="ARBA" id="ARBA00023163"/>
    </source>
</evidence>
<dbReference type="CDD" id="cd00090">
    <property type="entry name" value="HTH_ARSR"/>
    <property type="match status" value="1"/>
</dbReference>
<evidence type="ECO:0000259" key="5">
    <source>
        <dbReference type="PROSITE" id="PS50987"/>
    </source>
</evidence>
<name>A0A6J7FNF5_9ZZZZ</name>
<proteinExistence type="predicted"/>
<evidence type="ECO:0000256" key="2">
    <source>
        <dbReference type="ARBA" id="ARBA00023125"/>
    </source>
</evidence>
<dbReference type="PROSITE" id="PS50987">
    <property type="entry name" value="HTH_ARSR_2"/>
    <property type="match status" value="1"/>
</dbReference>
<dbReference type="Pfam" id="PF01022">
    <property type="entry name" value="HTH_5"/>
    <property type="match status" value="1"/>
</dbReference>
<dbReference type="InterPro" id="IPR036390">
    <property type="entry name" value="WH_DNA-bd_sf"/>
</dbReference>
<reference evidence="6" key="1">
    <citation type="submission" date="2020-05" db="EMBL/GenBank/DDBJ databases">
        <authorList>
            <person name="Chiriac C."/>
            <person name="Salcher M."/>
            <person name="Ghai R."/>
            <person name="Kavagutti S V."/>
        </authorList>
    </citation>
    <scope>NUCLEOTIDE SEQUENCE</scope>
</reference>
<dbReference type="NCBIfam" id="NF033788">
    <property type="entry name" value="HTH_metalloreg"/>
    <property type="match status" value="1"/>
</dbReference>
<dbReference type="SMART" id="SM00418">
    <property type="entry name" value="HTH_ARSR"/>
    <property type="match status" value="1"/>
</dbReference>
<evidence type="ECO:0000256" key="1">
    <source>
        <dbReference type="ARBA" id="ARBA00023015"/>
    </source>
</evidence>
<dbReference type="AlphaFoldDB" id="A0A6J7FNF5"/>
<dbReference type="SUPFAM" id="SSF46785">
    <property type="entry name" value="Winged helix' DNA-binding domain"/>
    <property type="match status" value="1"/>
</dbReference>
<dbReference type="InterPro" id="IPR051081">
    <property type="entry name" value="HTH_MetalResp_TranReg"/>
</dbReference>
<accession>A0A6J7FNF5</accession>
<feature type="domain" description="HTH arsR-type" evidence="5">
    <location>
        <begin position="1"/>
        <end position="96"/>
    </location>
</feature>
<dbReference type="GO" id="GO:0003677">
    <property type="term" value="F:DNA binding"/>
    <property type="evidence" value="ECO:0007669"/>
    <property type="project" value="UniProtKB-KW"/>
</dbReference>
<evidence type="ECO:0000313" key="6">
    <source>
        <dbReference type="EMBL" id="CAB4894935.1"/>
    </source>
</evidence>
<feature type="region of interest" description="Disordered" evidence="4">
    <location>
        <begin position="98"/>
        <end position="126"/>
    </location>
</feature>
<dbReference type="PANTHER" id="PTHR33154:SF33">
    <property type="entry name" value="TRANSCRIPTIONAL REPRESSOR SDPR"/>
    <property type="match status" value="1"/>
</dbReference>
<dbReference type="PRINTS" id="PR00778">
    <property type="entry name" value="HTHARSR"/>
</dbReference>
<dbReference type="EMBL" id="CAFBMB010000034">
    <property type="protein sequence ID" value="CAB4894935.1"/>
    <property type="molecule type" value="Genomic_DNA"/>
</dbReference>
<dbReference type="GO" id="GO:0003700">
    <property type="term" value="F:DNA-binding transcription factor activity"/>
    <property type="evidence" value="ECO:0007669"/>
    <property type="project" value="InterPro"/>
</dbReference>
<dbReference type="InterPro" id="IPR001845">
    <property type="entry name" value="HTH_ArsR_DNA-bd_dom"/>
</dbReference>
<dbReference type="InterPro" id="IPR011991">
    <property type="entry name" value="ArsR-like_HTH"/>
</dbReference>
<keyword evidence="1" id="KW-0805">Transcription regulation</keyword>
<evidence type="ECO:0000256" key="4">
    <source>
        <dbReference type="SAM" id="MobiDB-lite"/>
    </source>
</evidence>